<dbReference type="FunFam" id="3.40.50.10810:FF:000054">
    <property type="entry name" value="Helicase, Snf2 family"/>
    <property type="match status" value="1"/>
</dbReference>
<dbReference type="Gene3D" id="3.40.50.300">
    <property type="entry name" value="P-loop containing nucleotide triphosphate hydrolases"/>
    <property type="match status" value="1"/>
</dbReference>
<dbReference type="SUPFAM" id="SSF52540">
    <property type="entry name" value="P-loop containing nucleoside triphosphate hydrolases"/>
    <property type="match status" value="2"/>
</dbReference>
<dbReference type="PROSITE" id="PS50966">
    <property type="entry name" value="ZF_SWIM"/>
    <property type="match status" value="1"/>
</dbReference>
<dbReference type="KEGG" id="tsh:Tsac_0795"/>
<dbReference type="InterPro" id="IPR038718">
    <property type="entry name" value="SNF2-like_sf"/>
</dbReference>
<dbReference type="InterPro" id="IPR014001">
    <property type="entry name" value="Helicase_ATP-bd"/>
</dbReference>
<dbReference type="eggNOG" id="COG0553">
    <property type="taxonomic scope" value="Bacteria"/>
</dbReference>
<evidence type="ECO:0000313" key="6">
    <source>
        <dbReference type="EMBL" id="AFK85817.1"/>
    </source>
</evidence>
<dbReference type="PROSITE" id="PS51194">
    <property type="entry name" value="HELICASE_CTER"/>
    <property type="match status" value="1"/>
</dbReference>
<keyword evidence="2" id="KW-0862">Zinc</keyword>
<evidence type="ECO:0000256" key="1">
    <source>
        <dbReference type="ARBA" id="ARBA00022801"/>
    </source>
</evidence>
<dbReference type="GO" id="GO:0016787">
    <property type="term" value="F:hydrolase activity"/>
    <property type="evidence" value="ECO:0007669"/>
    <property type="project" value="UniProtKB-KW"/>
</dbReference>
<dbReference type="Proteomes" id="UP000006178">
    <property type="component" value="Chromosome"/>
</dbReference>
<evidence type="ECO:0000256" key="2">
    <source>
        <dbReference type="PROSITE-ProRule" id="PRU00325"/>
    </source>
</evidence>
<evidence type="ECO:0000313" key="7">
    <source>
        <dbReference type="Proteomes" id="UP000006178"/>
    </source>
</evidence>
<organism evidence="6 7">
    <name type="scientific">Thermoanaerobacterium saccharolyticum (strain DSM 8691 / JW/SL-YS485)</name>
    <dbReference type="NCBI Taxonomy" id="1094508"/>
    <lineage>
        <taxon>Bacteria</taxon>
        <taxon>Bacillati</taxon>
        <taxon>Bacillota</taxon>
        <taxon>Clostridia</taxon>
        <taxon>Thermoanaerobacterales</taxon>
        <taxon>Thermoanaerobacteraceae</taxon>
        <taxon>Thermoanaerobacterium</taxon>
    </lineage>
</organism>
<evidence type="ECO:0000259" key="3">
    <source>
        <dbReference type="PROSITE" id="PS50966"/>
    </source>
</evidence>
<dbReference type="SMART" id="SM00490">
    <property type="entry name" value="HELICc"/>
    <property type="match status" value="1"/>
</dbReference>
<dbReference type="InterPro" id="IPR049730">
    <property type="entry name" value="SNF2/RAD54-like_C"/>
</dbReference>
<dbReference type="Gene3D" id="3.40.50.10810">
    <property type="entry name" value="Tandem AAA-ATPase domain"/>
    <property type="match status" value="1"/>
</dbReference>
<dbReference type="CDD" id="cd18012">
    <property type="entry name" value="DEXQc_arch_SWI2_SNF2"/>
    <property type="match status" value="1"/>
</dbReference>
<dbReference type="CDD" id="cd18793">
    <property type="entry name" value="SF2_C_SNF"/>
    <property type="match status" value="1"/>
</dbReference>
<dbReference type="BioCyc" id="TSAC1094508:GLMA-805-MONOMER"/>
<dbReference type="GO" id="GO:0005524">
    <property type="term" value="F:ATP binding"/>
    <property type="evidence" value="ECO:0007669"/>
    <property type="project" value="InterPro"/>
</dbReference>
<keyword evidence="7" id="KW-1185">Reference proteome</keyword>
<dbReference type="EMBL" id="CP003184">
    <property type="protein sequence ID" value="AFK85817.1"/>
    <property type="molecule type" value="Genomic_DNA"/>
</dbReference>
<dbReference type="InterPro" id="IPR013663">
    <property type="entry name" value="Helicase_SWF/SNF/SWI_bac"/>
</dbReference>
<dbReference type="Pfam" id="PF00176">
    <property type="entry name" value="SNF2-rel_dom"/>
    <property type="match status" value="1"/>
</dbReference>
<keyword evidence="2" id="KW-0479">Metal-binding</keyword>
<dbReference type="InterPro" id="IPR027417">
    <property type="entry name" value="P-loop_NTPase"/>
</dbReference>
<dbReference type="FunFam" id="3.40.50.300:FF:000533">
    <property type="entry name" value="Helicase, Snf2 family"/>
    <property type="match status" value="1"/>
</dbReference>
<dbReference type="STRING" id="1094508.Tsac_0795"/>
<dbReference type="SMART" id="SM00487">
    <property type="entry name" value="DEXDc"/>
    <property type="match status" value="1"/>
</dbReference>
<dbReference type="Pfam" id="PF08455">
    <property type="entry name" value="SNF2_assoc"/>
    <property type="match status" value="1"/>
</dbReference>
<sequence>MIQLTDTEIKKRCENDSVYKRGIEYYLAGRIHNFTYNKAGTVFQAFVMGTSLYRVMIQKYHGELYTSCTCPAKSRYDGDCKHIAAVLMYIKNNQAEIEDNLKNKVAYDLFEEFEKREYIPDELKQPVNIEVTLESYQFNQFNTSLSLKMGIDKLYVVKSIKKFFDDIDEGMVVEFGKGFSFDPSVNTFKEEDMKLIKFLREIYEIDKINTENSYYRVDSVVSGKYVRLTPSNLEKFIEVMKGSHFNLVLDGKTYYDVDVVFDDLPINFKLEKGNNEKNLRLTIEGIEKVKALDSRGNFFVYDGKIYKVSDKQRFALAPFYNVYITNNTNSVVFTEKDKQRFAEVILPNIDKAGSIAIDDDVKSEFYSEPLVTKIYLDKEGERITADINFTYGEYNINLYDDGKTKIKRDCILIRDEAAEKRILDIFEKCEFKVKDKSVYLDDEDSIFNFVSNYLPVLQKYADVYYSESFKRMKFYKRSYSSSIRIQDDDLLEFSFSIDDIDRDLIPKIFDSIKMKKKFFKLPDGSFLPIDDELVKIANFINSLDLSSKDLKKEIVKIPKYKALYIDEKLESDRLKIDKDEKLDSLVKAIKNPMDAEFEVPEKLNGVLRKYQEVGFKWLKTLSSYGFGGILADDMGLGKTIQTIAFLLDEKEKHKEPAIVICPTTLIYNWESEIQKFAPSLKTLVVSGNKSERGSLIKSIEESDVVITSYPLIRRDIESYEDIEFSYCILDEAQHIKNPKSQNAESVKRIKAKGYFVLTGTPIENSLTELWSIFDFLMPGYLLSHRKFVEKYEKPIVKYKNEEALNDLSKHIRPFILRRLKKDVLKELPQKIETTSFAELTKEQKELYMAYLENAKTEIEEEIRNKGFERSQIKIITALTRLRQICCHPSMFVENYKGTSGKMELLMELIQELKESGHRALIFSQFTTALKLIEDNLKREKISYLYLDGDTKTKERGELVKAFNKGDSDVFLISLKAGGTGLNLVGADTVIHFDPWWNPAIEDQATDRAHRIGQVNTVQVIKLITQGTIEEKIVKLQEKKKEMINSVINPGETFITKLSEEEVKELFAM</sequence>
<dbReference type="Pfam" id="PF00271">
    <property type="entry name" value="Helicase_C"/>
    <property type="match status" value="1"/>
</dbReference>
<feature type="domain" description="Helicase C-terminal" evidence="5">
    <location>
        <begin position="904"/>
        <end position="1061"/>
    </location>
</feature>
<keyword evidence="2" id="KW-0863">Zinc-finger</keyword>
<dbReference type="AlphaFoldDB" id="I3VTH2"/>
<feature type="domain" description="Helicase ATP-binding" evidence="4">
    <location>
        <begin position="619"/>
        <end position="779"/>
    </location>
</feature>
<dbReference type="InterPro" id="IPR000330">
    <property type="entry name" value="SNF2_N"/>
</dbReference>
<dbReference type="InterPro" id="IPR007527">
    <property type="entry name" value="Znf_SWIM"/>
</dbReference>
<protein>
    <submittedName>
        <fullName evidence="6">SNF2-related protein</fullName>
    </submittedName>
</protein>
<dbReference type="GO" id="GO:0008270">
    <property type="term" value="F:zinc ion binding"/>
    <property type="evidence" value="ECO:0007669"/>
    <property type="project" value="UniProtKB-KW"/>
</dbReference>
<dbReference type="RefSeq" id="WP_014757722.1">
    <property type="nucleotide sequence ID" value="NC_017992.1"/>
</dbReference>
<dbReference type="eggNOG" id="COG4715">
    <property type="taxonomic scope" value="Bacteria"/>
</dbReference>
<dbReference type="PATRIC" id="fig|1094508.3.peg.801"/>
<dbReference type="PANTHER" id="PTHR10799">
    <property type="entry name" value="SNF2/RAD54 HELICASE FAMILY"/>
    <property type="match status" value="1"/>
</dbReference>
<evidence type="ECO:0000259" key="4">
    <source>
        <dbReference type="PROSITE" id="PS51192"/>
    </source>
</evidence>
<dbReference type="InterPro" id="IPR001650">
    <property type="entry name" value="Helicase_C-like"/>
</dbReference>
<dbReference type="Pfam" id="PF04434">
    <property type="entry name" value="SWIM"/>
    <property type="match status" value="1"/>
</dbReference>
<reference evidence="6 7" key="1">
    <citation type="journal article" date="2014" name="Appl. Environ. Microbiol.">
        <title>Profile of Secreted Hydrolases, Associated Proteins, and SlpA in Thermoanaerobacterium saccharolyticum during the Degradation of Hemicellulose.</title>
        <authorList>
            <person name="Currie D.H."/>
            <person name="Guss A.M."/>
            <person name="Herring C.D."/>
            <person name="Giannone R.J."/>
            <person name="Johnson C.M."/>
            <person name="Lankford P.K."/>
            <person name="Brown S.D."/>
            <person name="Hettich R.L."/>
            <person name="Lynd L.R."/>
        </authorList>
    </citation>
    <scope>NUCLEOTIDE SEQUENCE [LARGE SCALE GENOMIC DNA]</scope>
    <source>
        <strain evidence="7">DSM 8691 / JW/SL-YS485</strain>
    </source>
</reference>
<accession>I3VTH2</accession>
<dbReference type="PROSITE" id="PS51192">
    <property type="entry name" value="HELICASE_ATP_BIND_1"/>
    <property type="match status" value="1"/>
</dbReference>
<proteinExistence type="predicted"/>
<gene>
    <name evidence="6" type="ordered locus">Tsac_0795</name>
</gene>
<evidence type="ECO:0000259" key="5">
    <source>
        <dbReference type="PROSITE" id="PS51194"/>
    </source>
</evidence>
<feature type="domain" description="SWIM-type" evidence="3">
    <location>
        <begin position="53"/>
        <end position="91"/>
    </location>
</feature>
<keyword evidence="1" id="KW-0378">Hydrolase</keyword>
<name>I3VTH2_THESW</name>